<organism evidence="3 5">
    <name type="scientific">Archangium gephyra</name>
    <dbReference type="NCBI Taxonomy" id="48"/>
    <lineage>
        <taxon>Bacteria</taxon>
        <taxon>Pseudomonadati</taxon>
        <taxon>Myxococcota</taxon>
        <taxon>Myxococcia</taxon>
        <taxon>Myxococcales</taxon>
        <taxon>Cystobacterineae</taxon>
        <taxon>Archangiaceae</taxon>
        <taxon>Archangium</taxon>
    </lineage>
</organism>
<evidence type="ECO:0000313" key="5">
    <source>
        <dbReference type="Proteomes" id="UP000035579"/>
    </source>
</evidence>
<feature type="signal peptide" evidence="2">
    <location>
        <begin position="1"/>
        <end position="22"/>
    </location>
</feature>
<feature type="chain" id="PRO_5041917712" evidence="2">
    <location>
        <begin position="23"/>
        <end position="474"/>
    </location>
</feature>
<reference evidence="4 6" key="2">
    <citation type="submission" date="2018-08" db="EMBL/GenBank/DDBJ databases">
        <title>Genomic Encyclopedia of Archaeal and Bacterial Type Strains, Phase II (KMG-II): from individual species to whole genera.</title>
        <authorList>
            <person name="Goeker M."/>
        </authorList>
    </citation>
    <scope>NUCLEOTIDE SEQUENCE [LARGE SCALE GENOMIC DNA]</scope>
    <source>
        <strain evidence="4 6">DSM 2261</strain>
    </source>
</reference>
<proteinExistence type="predicted"/>
<evidence type="ECO:0000256" key="2">
    <source>
        <dbReference type="SAM" id="SignalP"/>
    </source>
</evidence>
<keyword evidence="2" id="KW-0732">Signal</keyword>
<dbReference type="AlphaFoldDB" id="A0AAC8TIV6"/>
<evidence type="ECO:0000313" key="3">
    <source>
        <dbReference type="EMBL" id="AKJ07723.1"/>
    </source>
</evidence>
<evidence type="ECO:0000313" key="4">
    <source>
        <dbReference type="EMBL" id="REG29476.1"/>
    </source>
</evidence>
<evidence type="ECO:0000313" key="6">
    <source>
        <dbReference type="Proteomes" id="UP000256345"/>
    </source>
</evidence>
<evidence type="ECO:0000256" key="1">
    <source>
        <dbReference type="SAM" id="MobiDB-lite"/>
    </source>
</evidence>
<keyword evidence="6" id="KW-1185">Reference proteome</keyword>
<dbReference type="Proteomes" id="UP000035579">
    <property type="component" value="Chromosome"/>
</dbReference>
<sequence length="474" mass="50945">MGTLRRAALVALLLAPWARVAAAEPLPLLAAVAQLECGQDEAAARKALAALREAALPGLGLPSEQLGTQPPVGVHAAVLDIALLGLAEAAERRPELAGDLDALVASWNFCLVLAEGHVWDVEVGTKGPRRLWPVAPLPVSGEGLRRWGLDPASPGNAPRRLPASEQRLALPGRCEEGRAGGLYGFVPAVPSGPLPKVPQTPELPAELFAPPGEQRCQVPPPPPVEVATAPPSRDKKPEEKKEEDTPEPVSAVSIPSSTTAVTPGVPVAVRHPLPISGALFVTQRLTGEGQAGATVRWSPVGQAFVRVSLSYQLLDEFRFTPGSGRFSGSWGLGWEDWRPNTFSFTLNNWGPVRPDTLRSYWEGMEFDVAYRVPLPELLRPWVDVGARINAPLTRGPALGITLTGKPLRHLYLMTALRIPVFGDAPVTWSYSVGYASYRPYTLAVSYANWGPNRLSELNLVENGIFSLAFLWAPR</sequence>
<reference evidence="3 5" key="1">
    <citation type="submission" date="2015-05" db="EMBL/GenBank/DDBJ databases">
        <title>Genome assembly of Archangium gephyra DSM 2261.</title>
        <authorList>
            <person name="Sharma G."/>
            <person name="Subramanian S."/>
        </authorList>
    </citation>
    <scope>NUCLEOTIDE SEQUENCE [LARGE SCALE GENOMIC DNA]</scope>
    <source>
        <strain evidence="3 5">DSM 2261</strain>
    </source>
</reference>
<dbReference type="EMBL" id="CP011509">
    <property type="protein sequence ID" value="AKJ07723.1"/>
    <property type="molecule type" value="Genomic_DNA"/>
</dbReference>
<gene>
    <name evidence="3" type="ORF">AA314_09349</name>
    <name evidence="4" type="ORF">ATI61_107172</name>
</gene>
<dbReference type="EMBL" id="QUMU01000007">
    <property type="protein sequence ID" value="REG29476.1"/>
    <property type="molecule type" value="Genomic_DNA"/>
</dbReference>
<name>A0AAC8TIV6_9BACT</name>
<dbReference type="KEGG" id="age:AA314_09349"/>
<protein>
    <submittedName>
        <fullName evidence="3">Uncharacterized protein</fullName>
    </submittedName>
</protein>
<feature type="compositionally biased region" description="Basic and acidic residues" evidence="1">
    <location>
        <begin position="232"/>
        <end position="243"/>
    </location>
</feature>
<dbReference type="Proteomes" id="UP000256345">
    <property type="component" value="Unassembled WGS sequence"/>
</dbReference>
<feature type="region of interest" description="Disordered" evidence="1">
    <location>
        <begin position="194"/>
        <end position="257"/>
    </location>
</feature>
<accession>A0AAC8TIV6</accession>